<name>A0A6A6D2E9_ZASCE</name>
<dbReference type="EMBL" id="ML993582">
    <property type="protein sequence ID" value="KAF2171806.1"/>
    <property type="molecule type" value="Genomic_DNA"/>
</dbReference>
<dbReference type="AlphaFoldDB" id="A0A6A6D2E9"/>
<dbReference type="RefSeq" id="XP_033672695.1">
    <property type="nucleotide sequence ID" value="XM_033804327.1"/>
</dbReference>
<organism evidence="1 2">
    <name type="scientific">Zasmidium cellare ATCC 36951</name>
    <dbReference type="NCBI Taxonomy" id="1080233"/>
    <lineage>
        <taxon>Eukaryota</taxon>
        <taxon>Fungi</taxon>
        <taxon>Dikarya</taxon>
        <taxon>Ascomycota</taxon>
        <taxon>Pezizomycotina</taxon>
        <taxon>Dothideomycetes</taxon>
        <taxon>Dothideomycetidae</taxon>
        <taxon>Mycosphaerellales</taxon>
        <taxon>Mycosphaerellaceae</taxon>
        <taxon>Zasmidium</taxon>
    </lineage>
</organism>
<keyword evidence="2" id="KW-1185">Reference proteome</keyword>
<gene>
    <name evidence="1" type="ORF">M409DRAFT_18039</name>
</gene>
<dbReference type="GeneID" id="54557599"/>
<dbReference type="Proteomes" id="UP000799537">
    <property type="component" value="Unassembled WGS sequence"/>
</dbReference>
<evidence type="ECO:0000313" key="1">
    <source>
        <dbReference type="EMBL" id="KAF2171806.1"/>
    </source>
</evidence>
<protein>
    <recommendedName>
        <fullName evidence="3">SnoaL-like domain-containing protein</fullName>
    </recommendedName>
</protein>
<evidence type="ECO:0008006" key="3">
    <source>
        <dbReference type="Google" id="ProtNLM"/>
    </source>
</evidence>
<dbReference type="SUPFAM" id="SSF54427">
    <property type="entry name" value="NTF2-like"/>
    <property type="match status" value="1"/>
</dbReference>
<accession>A0A6A6D2E9</accession>
<reference evidence="1" key="1">
    <citation type="journal article" date="2020" name="Stud. Mycol.">
        <title>101 Dothideomycetes genomes: a test case for predicting lifestyles and emergence of pathogens.</title>
        <authorList>
            <person name="Haridas S."/>
            <person name="Albert R."/>
            <person name="Binder M."/>
            <person name="Bloem J."/>
            <person name="Labutti K."/>
            <person name="Salamov A."/>
            <person name="Andreopoulos B."/>
            <person name="Baker S."/>
            <person name="Barry K."/>
            <person name="Bills G."/>
            <person name="Bluhm B."/>
            <person name="Cannon C."/>
            <person name="Castanera R."/>
            <person name="Culley D."/>
            <person name="Daum C."/>
            <person name="Ezra D."/>
            <person name="Gonzalez J."/>
            <person name="Henrissat B."/>
            <person name="Kuo A."/>
            <person name="Liang C."/>
            <person name="Lipzen A."/>
            <person name="Lutzoni F."/>
            <person name="Magnuson J."/>
            <person name="Mondo S."/>
            <person name="Nolan M."/>
            <person name="Ohm R."/>
            <person name="Pangilinan J."/>
            <person name="Park H.-J."/>
            <person name="Ramirez L."/>
            <person name="Alfaro M."/>
            <person name="Sun H."/>
            <person name="Tritt A."/>
            <person name="Yoshinaga Y."/>
            <person name="Zwiers L.-H."/>
            <person name="Turgeon B."/>
            <person name="Goodwin S."/>
            <person name="Spatafora J."/>
            <person name="Crous P."/>
            <person name="Grigoriev I."/>
        </authorList>
    </citation>
    <scope>NUCLEOTIDE SEQUENCE</scope>
    <source>
        <strain evidence="1">ATCC 36951</strain>
    </source>
</reference>
<dbReference type="InterPro" id="IPR032710">
    <property type="entry name" value="NTF2-like_dom_sf"/>
</dbReference>
<evidence type="ECO:0000313" key="2">
    <source>
        <dbReference type="Proteomes" id="UP000799537"/>
    </source>
</evidence>
<proteinExistence type="predicted"/>
<sequence length="153" mass="16734">MSKATIVQVSPTDKPPSDLSSLTEYLESLVTASIDGLNTRTLSTSHLWSFVADDFTSSGMGFAATSKKALEDDYVVYREQFPDHRLEIESMTTTLNSRLITGHVYANVLVAGGHGVPIGMSRNVVMVFEFQKCEGRWWLKATTSLPGEGGVLE</sequence>